<dbReference type="InterPro" id="IPR009010">
    <property type="entry name" value="Asp_de-COase-like_dom_sf"/>
</dbReference>
<dbReference type="AlphaFoldDB" id="A0ABD4A868"/>
<dbReference type="EMBL" id="JXLU01000040">
    <property type="protein sequence ID" value="KIO73457.1"/>
    <property type="molecule type" value="Genomic_DNA"/>
</dbReference>
<evidence type="ECO:0000259" key="1">
    <source>
        <dbReference type="PROSITE" id="PS51782"/>
    </source>
</evidence>
<dbReference type="SUPFAM" id="SSF54106">
    <property type="entry name" value="LysM domain"/>
    <property type="match status" value="1"/>
</dbReference>
<accession>A0ABD4A868</accession>
<dbReference type="InterPro" id="IPR018392">
    <property type="entry name" value="LysM"/>
</dbReference>
<sequence length="116" mass="13060">MVQKGLVFVPFHFGSWERREAANELTADFTDPLSKQPTFKQSACKIEKLRTQHTVTEEDTLQSLANQYGISVEHLQKANAFISPYDIQIGKILEIPASTINVPIPPYLPELKNGSF</sequence>
<protein>
    <recommendedName>
        <fullName evidence="1">LysM domain-containing protein</fullName>
    </recommendedName>
</protein>
<dbReference type="SMART" id="SM00257">
    <property type="entry name" value="LysM"/>
    <property type="match status" value="1"/>
</dbReference>
<gene>
    <name evidence="2" type="ORF">B4167_2096</name>
</gene>
<dbReference type="Gene3D" id="3.10.350.10">
    <property type="entry name" value="LysM domain"/>
    <property type="match status" value="1"/>
</dbReference>
<dbReference type="Pfam" id="PF01568">
    <property type="entry name" value="Molydop_binding"/>
    <property type="match status" value="1"/>
</dbReference>
<name>A0ABD4A868_9BACI</name>
<dbReference type="CDD" id="cd00118">
    <property type="entry name" value="LysM"/>
    <property type="match status" value="1"/>
</dbReference>
<dbReference type="InterPro" id="IPR006657">
    <property type="entry name" value="MoPterin_dinucl-bd_dom"/>
</dbReference>
<dbReference type="Pfam" id="PF01476">
    <property type="entry name" value="LysM"/>
    <property type="match status" value="1"/>
</dbReference>
<reference evidence="2 3" key="1">
    <citation type="submission" date="2015-01" db="EMBL/GenBank/DDBJ databases">
        <title>Draft Genome Sequences of Four Bacillus thermoamylovorans Strains, Isolated From Food Products.</title>
        <authorList>
            <person name="Krawcyk A.O."/>
            <person name="Berendsen E.M."/>
            <person name="Eijlander R.T."/>
            <person name="de Jong A."/>
            <person name="Wells-Bennik M."/>
            <person name="Kuipers O.P."/>
        </authorList>
    </citation>
    <scope>NUCLEOTIDE SEQUENCE [LARGE SCALE GENOMIC DNA]</scope>
    <source>
        <strain evidence="2 3">B4167</strain>
    </source>
</reference>
<organism evidence="2 3">
    <name type="scientific">Caldibacillus thermoamylovorans</name>
    <dbReference type="NCBI Taxonomy" id="35841"/>
    <lineage>
        <taxon>Bacteria</taxon>
        <taxon>Bacillati</taxon>
        <taxon>Bacillota</taxon>
        <taxon>Bacilli</taxon>
        <taxon>Bacillales</taxon>
        <taxon>Bacillaceae</taxon>
        <taxon>Caldibacillus</taxon>
    </lineage>
</organism>
<dbReference type="Gene3D" id="2.40.40.20">
    <property type="match status" value="1"/>
</dbReference>
<feature type="domain" description="LysM" evidence="1">
    <location>
        <begin position="51"/>
        <end position="95"/>
    </location>
</feature>
<dbReference type="PROSITE" id="PS51782">
    <property type="entry name" value="LYSM"/>
    <property type="match status" value="1"/>
</dbReference>
<dbReference type="Proteomes" id="UP000032076">
    <property type="component" value="Unassembled WGS sequence"/>
</dbReference>
<dbReference type="SUPFAM" id="SSF50692">
    <property type="entry name" value="ADC-like"/>
    <property type="match status" value="1"/>
</dbReference>
<evidence type="ECO:0000313" key="2">
    <source>
        <dbReference type="EMBL" id="KIO73457.1"/>
    </source>
</evidence>
<dbReference type="RefSeq" id="WP_041902304.1">
    <property type="nucleotide sequence ID" value="NZ_CP023704.1"/>
</dbReference>
<evidence type="ECO:0000313" key="3">
    <source>
        <dbReference type="Proteomes" id="UP000032076"/>
    </source>
</evidence>
<dbReference type="InterPro" id="IPR036779">
    <property type="entry name" value="LysM_dom_sf"/>
</dbReference>
<comment type="caution">
    <text evidence="2">The sequence shown here is derived from an EMBL/GenBank/DDBJ whole genome shotgun (WGS) entry which is preliminary data.</text>
</comment>
<proteinExistence type="predicted"/>